<dbReference type="SUPFAM" id="SSF46785">
    <property type="entry name" value="Winged helix' DNA-binding domain"/>
    <property type="match status" value="1"/>
</dbReference>
<comment type="caution">
    <text evidence="6">The sequence shown here is derived from an EMBL/GenBank/DDBJ whole genome shotgun (WGS) entry which is preliminary data.</text>
</comment>
<dbReference type="EMBL" id="JPWB01000001">
    <property type="protein sequence ID" value="RCK25099.1"/>
    <property type="molecule type" value="Genomic_DNA"/>
</dbReference>
<dbReference type="InterPro" id="IPR000847">
    <property type="entry name" value="LysR_HTH_N"/>
</dbReference>
<evidence type="ECO:0000259" key="5">
    <source>
        <dbReference type="PROSITE" id="PS50931"/>
    </source>
</evidence>
<keyword evidence="3" id="KW-0238">DNA-binding</keyword>
<dbReference type="Proteomes" id="UP000253061">
    <property type="component" value="Unassembled WGS sequence"/>
</dbReference>
<organism evidence="6 7">
    <name type="scientific">Thalassospira profundimaris</name>
    <dbReference type="NCBI Taxonomy" id="502049"/>
    <lineage>
        <taxon>Bacteria</taxon>
        <taxon>Pseudomonadati</taxon>
        <taxon>Pseudomonadota</taxon>
        <taxon>Alphaproteobacteria</taxon>
        <taxon>Rhodospirillales</taxon>
        <taxon>Thalassospiraceae</taxon>
        <taxon>Thalassospira</taxon>
    </lineage>
</organism>
<dbReference type="InterPro" id="IPR050389">
    <property type="entry name" value="LysR-type_TF"/>
</dbReference>
<evidence type="ECO:0000313" key="6">
    <source>
        <dbReference type="EMBL" id="RCK25099.1"/>
    </source>
</evidence>
<protein>
    <submittedName>
        <fullName evidence="6">LysR family transcriptional regulator</fullName>
    </submittedName>
</protein>
<dbReference type="InterPro" id="IPR005119">
    <property type="entry name" value="LysR_subst-bd"/>
</dbReference>
<proteinExistence type="inferred from homology"/>
<dbReference type="GO" id="GO:0003677">
    <property type="term" value="F:DNA binding"/>
    <property type="evidence" value="ECO:0007669"/>
    <property type="project" value="UniProtKB-KW"/>
</dbReference>
<dbReference type="Pfam" id="PF03466">
    <property type="entry name" value="LysR_substrate"/>
    <property type="match status" value="1"/>
</dbReference>
<accession>A0A367VJC9</accession>
<evidence type="ECO:0000256" key="3">
    <source>
        <dbReference type="ARBA" id="ARBA00023125"/>
    </source>
</evidence>
<gene>
    <name evidence="6" type="ORF">TH6_00235</name>
</gene>
<name>A0A367VJC9_9PROT</name>
<evidence type="ECO:0000313" key="7">
    <source>
        <dbReference type="Proteomes" id="UP000253061"/>
    </source>
</evidence>
<dbReference type="Gene3D" id="1.10.10.10">
    <property type="entry name" value="Winged helix-like DNA-binding domain superfamily/Winged helix DNA-binding domain"/>
    <property type="match status" value="1"/>
</dbReference>
<dbReference type="InterPro" id="IPR036388">
    <property type="entry name" value="WH-like_DNA-bd_sf"/>
</dbReference>
<dbReference type="AlphaFoldDB" id="A0A367VJC9"/>
<reference evidence="6 7" key="1">
    <citation type="submission" date="2014-07" db="EMBL/GenBank/DDBJ databases">
        <title>Draft genome sequence of Thalassospira profundimaris R8-17.</title>
        <authorList>
            <person name="Lai Q."/>
            <person name="Shao Z."/>
        </authorList>
    </citation>
    <scope>NUCLEOTIDE SEQUENCE [LARGE SCALE GENOMIC DNA]</scope>
    <source>
        <strain evidence="6 7">R8-17</strain>
    </source>
</reference>
<dbReference type="InterPro" id="IPR036390">
    <property type="entry name" value="WH_DNA-bd_sf"/>
</dbReference>
<sequence>MDNIDHFNLRSFDLNLMIAFDAMMQEMSVTKAAEKLRIGQSAMSHNLNTLRMLMADDLFVRVGQKMQPTAKARALAGPVRTALSQAQNAIQATDCFDPKTAERVFRLGVTGEMDMILLPVLLRHLQHEAPGLKILSRTITAETVDHMINGGEIDVAIGCKSQLKSSNFGEVLFNSEVACCFNPDILDLTVPLSREAYLASRHAVLSQTENVAGCVGVALQGMGIELDVVLAAPDFMPLLAAARNSAVIATVPNRIATQYASLFGLSYGPMPIEVSFPPVTMNWAVWTDKDVGLIWLRDQIRTVIGSISPTSGLIAAE</sequence>
<keyword evidence="4" id="KW-0804">Transcription</keyword>
<dbReference type="PANTHER" id="PTHR30118:SF15">
    <property type="entry name" value="TRANSCRIPTIONAL REGULATORY PROTEIN"/>
    <property type="match status" value="1"/>
</dbReference>
<keyword evidence="2" id="KW-0805">Transcription regulation</keyword>
<evidence type="ECO:0000256" key="1">
    <source>
        <dbReference type="ARBA" id="ARBA00009437"/>
    </source>
</evidence>
<dbReference type="GO" id="GO:0003700">
    <property type="term" value="F:DNA-binding transcription factor activity"/>
    <property type="evidence" value="ECO:0007669"/>
    <property type="project" value="InterPro"/>
</dbReference>
<comment type="similarity">
    <text evidence="1">Belongs to the LysR transcriptional regulatory family.</text>
</comment>
<evidence type="ECO:0000256" key="4">
    <source>
        <dbReference type="ARBA" id="ARBA00023163"/>
    </source>
</evidence>
<dbReference type="Pfam" id="PF00126">
    <property type="entry name" value="HTH_1"/>
    <property type="match status" value="1"/>
</dbReference>
<dbReference type="PROSITE" id="PS50931">
    <property type="entry name" value="HTH_LYSR"/>
    <property type="match status" value="1"/>
</dbReference>
<dbReference type="RefSeq" id="WP_062956790.1">
    <property type="nucleotide sequence ID" value="NZ_JPWB01000001.1"/>
</dbReference>
<dbReference type="PANTHER" id="PTHR30118">
    <property type="entry name" value="HTH-TYPE TRANSCRIPTIONAL REGULATOR LEUO-RELATED"/>
    <property type="match status" value="1"/>
</dbReference>
<evidence type="ECO:0000256" key="2">
    <source>
        <dbReference type="ARBA" id="ARBA00023015"/>
    </source>
</evidence>
<feature type="domain" description="HTH lysR-type" evidence="5">
    <location>
        <begin position="12"/>
        <end position="69"/>
    </location>
</feature>
<dbReference type="SUPFAM" id="SSF53850">
    <property type="entry name" value="Periplasmic binding protein-like II"/>
    <property type="match status" value="1"/>
</dbReference>
<dbReference type="Gene3D" id="3.40.190.10">
    <property type="entry name" value="Periplasmic binding protein-like II"/>
    <property type="match status" value="2"/>
</dbReference>